<dbReference type="AlphaFoldDB" id="A0A344UTS3"/>
<dbReference type="InterPro" id="IPR031100">
    <property type="entry name" value="LOG_fam"/>
</dbReference>
<dbReference type="GO" id="GO:0009691">
    <property type="term" value="P:cytokinin biosynthetic process"/>
    <property type="evidence" value="ECO:0007669"/>
    <property type="project" value="InterPro"/>
</dbReference>
<protein>
    <submittedName>
        <fullName evidence="1">Cytokinin riboside 5'-monophosphate phosphoribohydrolase</fullName>
        <ecNumber evidence="1">3.2.2.-</ecNumber>
    </submittedName>
</protein>
<dbReference type="Pfam" id="PF03641">
    <property type="entry name" value="Lysine_decarbox"/>
    <property type="match status" value="1"/>
</dbReference>
<dbReference type="PANTHER" id="PTHR43393">
    <property type="entry name" value="CYTOKININ RIBOSIDE 5'-MONOPHOSPHATE PHOSPHORIBOHYDROLASE"/>
    <property type="match status" value="1"/>
</dbReference>
<accession>A0A344UTS3</accession>
<keyword evidence="1" id="KW-0378">Hydrolase</keyword>
<dbReference type="Proteomes" id="UP000251995">
    <property type="component" value="Chromosome"/>
</dbReference>
<evidence type="ECO:0000313" key="1">
    <source>
        <dbReference type="EMBL" id="AXE38671.1"/>
    </source>
</evidence>
<dbReference type="PANTHER" id="PTHR43393:SF2">
    <property type="entry name" value="CYTOKININ RIBOSIDE 5'-MONOPHOSPHATE PHOSPHORIBOHYDROLASE"/>
    <property type="match status" value="1"/>
</dbReference>
<dbReference type="InterPro" id="IPR052341">
    <property type="entry name" value="LOG_family_nucleotidases"/>
</dbReference>
<keyword evidence="2" id="KW-1185">Reference proteome</keyword>
<gene>
    <name evidence="1" type="primary">log</name>
    <name evidence="1" type="ORF">JS278_01506</name>
</gene>
<organism evidence="1 2">
    <name type="scientific">Acidipropionibacterium virtanenii</name>
    <dbReference type="NCBI Taxonomy" id="2057246"/>
    <lineage>
        <taxon>Bacteria</taxon>
        <taxon>Bacillati</taxon>
        <taxon>Actinomycetota</taxon>
        <taxon>Actinomycetes</taxon>
        <taxon>Propionibacteriales</taxon>
        <taxon>Propionibacteriaceae</taxon>
        <taxon>Acidipropionibacterium</taxon>
    </lineage>
</organism>
<dbReference type="EC" id="3.2.2.-" evidence="1"/>
<reference evidence="1 2" key="1">
    <citation type="submission" date="2017-12" db="EMBL/GenBank/DDBJ databases">
        <title>The whole genome sequence of the Acidipropionibacterium virtanenii sp. nov. type strain JS278.</title>
        <authorList>
            <person name="Laine P."/>
            <person name="Deptula P."/>
            <person name="Varmanen P."/>
            <person name="Auvinen P."/>
        </authorList>
    </citation>
    <scope>NUCLEOTIDE SEQUENCE [LARGE SCALE GENOMIC DNA]</scope>
    <source>
        <strain evidence="1 2">JS278</strain>
    </source>
</reference>
<dbReference type="EMBL" id="CP025198">
    <property type="protein sequence ID" value="AXE38671.1"/>
    <property type="molecule type" value="Genomic_DNA"/>
</dbReference>
<dbReference type="InterPro" id="IPR005269">
    <property type="entry name" value="LOG"/>
</dbReference>
<dbReference type="GO" id="GO:0016798">
    <property type="term" value="F:hydrolase activity, acting on glycosyl bonds"/>
    <property type="evidence" value="ECO:0007669"/>
    <property type="project" value="UniProtKB-KW"/>
</dbReference>
<keyword evidence="1" id="KW-0326">Glycosidase</keyword>
<dbReference type="GO" id="GO:0005829">
    <property type="term" value="C:cytosol"/>
    <property type="evidence" value="ECO:0007669"/>
    <property type="project" value="TreeGrafter"/>
</dbReference>
<dbReference type="NCBIfam" id="TIGR00730">
    <property type="entry name" value="Rossman fold protein, TIGR00730 family"/>
    <property type="match status" value="1"/>
</dbReference>
<evidence type="ECO:0000313" key="2">
    <source>
        <dbReference type="Proteomes" id="UP000251995"/>
    </source>
</evidence>
<sequence length="365" mass="39565">MAVAVCEAWTMTDSEVVAPGISEEIAAILAEAGITENKGLVKRILATGIGLGADRASRLDLKIASSALTEMRAAFSLFAPFARTPKVTIFGSARARPGSAAYEQARKISGALAERGWMVVTGAGPGIMQAAAEGAGPDSSLGVSIRLPFEEKPNSSIELGRNVAMKYFFTRKLMLVKESHGFVYVPGGFGTLDELFELLTLQQTGKSEPTPIVLLDEPGGRLWEGLRTFADEQLLAAGVISPEDFDRVLLTDSVRVAADEITGFWRNYDSLRWVGDRLVLRLRAEPTDAEIADLDARFGDLLASGGFRSRGPLRREIDDDDRLDLPRLVCRYDPFQVGSLYRLIRALNALDSAPPASGPQQLRRP</sequence>
<dbReference type="KEGG" id="acij:JS278_01506"/>
<name>A0A344UTS3_9ACTN</name>
<dbReference type="Gene3D" id="3.40.50.450">
    <property type="match status" value="1"/>
</dbReference>
<proteinExistence type="predicted"/>
<dbReference type="SUPFAM" id="SSF102405">
    <property type="entry name" value="MCP/YpsA-like"/>
    <property type="match status" value="1"/>
</dbReference>